<dbReference type="RefSeq" id="WP_067015458.1">
    <property type="nucleotide sequence ID" value="NZ_FLOB01000003.1"/>
</dbReference>
<dbReference type="OrthoDB" id="5739292at2"/>
<evidence type="ECO:0000313" key="3">
    <source>
        <dbReference type="Proteomes" id="UP000092544"/>
    </source>
</evidence>
<organism evidence="2 3">
    <name type="scientific">Marinomonas spartinae</name>
    <dbReference type="NCBI Taxonomy" id="1792290"/>
    <lineage>
        <taxon>Bacteria</taxon>
        <taxon>Pseudomonadati</taxon>
        <taxon>Pseudomonadota</taxon>
        <taxon>Gammaproteobacteria</taxon>
        <taxon>Oceanospirillales</taxon>
        <taxon>Oceanospirillaceae</taxon>
        <taxon>Marinomonas</taxon>
    </lineage>
</organism>
<sequence length="126" mass="14596">MDYNIAFDQDENSYRIYTDYEFAAIAEWVALYLTGKEDIQRVLMATTLAESEKETTKMKYGPFDVLINEEGVSVSRQVDWDSAAEEIKAMFDTQESFYQTSSDGVQSECGLEDFMDLLENWYDVLQ</sequence>
<dbReference type="InterPro" id="IPR008249">
    <property type="entry name" value="UPF0231"/>
</dbReference>
<name>A0A1A8TCB7_9GAMM</name>
<protein>
    <submittedName>
        <fullName evidence="2">Uncharacterized protein</fullName>
    </submittedName>
</protein>
<gene>
    <name evidence="2" type="ORF">MSP8886_01888</name>
</gene>
<dbReference type="STRING" id="1792290.MSP8886_01888"/>
<reference evidence="2 3" key="1">
    <citation type="submission" date="2016-06" db="EMBL/GenBank/DDBJ databases">
        <authorList>
            <person name="Kjaerup R.B."/>
            <person name="Dalgaard T.S."/>
            <person name="Juul-Madsen H.R."/>
        </authorList>
    </citation>
    <scope>NUCLEOTIDE SEQUENCE [LARGE SCALE GENOMIC DNA]</scope>
    <source>
        <strain evidence="2 3">CECT 8886</strain>
    </source>
</reference>
<accession>A0A1A8TCB7</accession>
<dbReference type="Proteomes" id="UP000092544">
    <property type="component" value="Unassembled WGS sequence"/>
</dbReference>
<proteinExistence type="inferred from homology"/>
<dbReference type="EMBL" id="FLOB01000003">
    <property type="protein sequence ID" value="SBS30674.1"/>
    <property type="molecule type" value="Genomic_DNA"/>
</dbReference>
<evidence type="ECO:0000313" key="2">
    <source>
        <dbReference type="EMBL" id="SBS30674.1"/>
    </source>
</evidence>
<evidence type="ECO:0000256" key="1">
    <source>
        <dbReference type="ARBA" id="ARBA00005367"/>
    </source>
</evidence>
<comment type="similarity">
    <text evidence="1">Belongs to the UPF0231 family.</text>
</comment>
<keyword evidence="3" id="KW-1185">Reference proteome</keyword>
<dbReference type="AlphaFoldDB" id="A0A1A8TCB7"/>
<dbReference type="Pfam" id="PF06062">
    <property type="entry name" value="UPF0231"/>
    <property type="match status" value="1"/>
</dbReference>